<dbReference type="Gene3D" id="3.40.50.300">
    <property type="entry name" value="P-loop containing nucleotide triphosphate hydrolases"/>
    <property type="match status" value="2"/>
</dbReference>
<gene>
    <name evidence="18" type="ORF">JOC49_000057</name>
</gene>
<accession>A0ABS2MMC5</accession>
<keyword evidence="4 15" id="KW-0227">DNA damage</keyword>
<dbReference type="NCBIfam" id="NF008165">
    <property type="entry name" value="PRK10917.1-3"/>
    <property type="match status" value="1"/>
</dbReference>
<organism evidence="18 19">
    <name type="scientific">Fusibacter tunisiensis</name>
    <dbReference type="NCBI Taxonomy" id="1008308"/>
    <lineage>
        <taxon>Bacteria</taxon>
        <taxon>Bacillati</taxon>
        <taxon>Bacillota</taxon>
        <taxon>Clostridia</taxon>
        <taxon>Eubacteriales</taxon>
        <taxon>Eubacteriales Family XII. Incertae Sedis</taxon>
        <taxon>Fusibacter</taxon>
    </lineage>
</organism>
<evidence type="ECO:0000256" key="4">
    <source>
        <dbReference type="ARBA" id="ARBA00022763"/>
    </source>
</evidence>
<dbReference type="Pfam" id="PF19833">
    <property type="entry name" value="RecG_dom3_C"/>
    <property type="match status" value="1"/>
</dbReference>
<evidence type="ECO:0000259" key="16">
    <source>
        <dbReference type="PROSITE" id="PS51192"/>
    </source>
</evidence>
<dbReference type="EC" id="5.6.2.4" evidence="13 15"/>
<evidence type="ECO:0000256" key="10">
    <source>
        <dbReference type="ARBA" id="ARBA00023204"/>
    </source>
</evidence>
<evidence type="ECO:0000256" key="7">
    <source>
        <dbReference type="ARBA" id="ARBA00022840"/>
    </source>
</evidence>
<keyword evidence="3 15" id="KW-0547">Nucleotide-binding</keyword>
<evidence type="ECO:0000256" key="6">
    <source>
        <dbReference type="ARBA" id="ARBA00022806"/>
    </source>
</evidence>
<dbReference type="InterPro" id="IPR047112">
    <property type="entry name" value="RecG/Mfd"/>
</dbReference>
<dbReference type="Proteomes" id="UP000767854">
    <property type="component" value="Unassembled WGS sequence"/>
</dbReference>
<keyword evidence="11" id="KW-0413">Isomerase</keyword>
<evidence type="ECO:0000256" key="8">
    <source>
        <dbReference type="ARBA" id="ARBA00023125"/>
    </source>
</evidence>
<dbReference type="InterPro" id="IPR011545">
    <property type="entry name" value="DEAD/DEAH_box_helicase_dom"/>
</dbReference>
<evidence type="ECO:0000256" key="12">
    <source>
        <dbReference type="ARBA" id="ARBA00034617"/>
    </source>
</evidence>
<keyword evidence="6 15" id="KW-0347">Helicase</keyword>
<dbReference type="InterPro" id="IPR045562">
    <property type="entry name" value="RecG_dom3_C"/>
</dbReference>
<dbReference type="Pfam" id="PF00271">
    <property type="entry name" value="Helicase_C"/>
    <property type="match status" value="1"/>
</dbReference>
<comment type="similarity">
    <text evidence="1 15">Belongs to the helicase family. RecG subfamily.</text>
</comment>
<dbReference type="GO" id="GO:0016787">
    <property type="term" value="F:hydrolase activity"/>
    <property type="evidence" value="ECO:0007669"/>
    <property type="project" value="UniProtKB-KW"/>
</dbReference>
<keyword evidence="5 15" id="KW-0378">Hydrolase</keyword>
<dbReference type="Pfam" id="PF00270">
    <property type="entry name" value="DEAD"/>
    <property type="match status" value="1"/>
</dbReference>
<dbReference type="RefSeq" id="WP_204661069.1">
    <property type="nucleotide sequence ID" value="NZ_JAFBDT010000001.1"/>
</dbReference>
<sequence length="672" mass="76256">MLDTSVDKLYGVGDRKRKLLEKINIRTFGDLLMAYPHRYIDRRRVISVSALKTGALGCIEAKVVEVQQKRAKKEILSVTVESHFHQGEMVFFSPKYLKNAFEVGQSYYFFGKMDKTGMFFKMLQPEFAKVGTKGFLGIIPVYPLTAGISNKEMIAYKKGVLSALQGKIMENLPEFVVQEAKLVTRMTAFTQIHFPDSAEAYKAAKRRLVFEELFILQLKLMLLKQNYHKPIKAPYTIPEDFEFWISRLPFQLTQAQKRTLDEIKTDITSGYAMNRLIQGDVGSGKTILAFAAIFLAVLNHKQAVLMAPTALLAEQHYEGFKKIFGNTITVALLTSDVKAKNKEALKNQIALGDIKVVIGTHAIIQEDVVFESLGLVITDEQHRFGIRQRMNVALKGNQPHTLIMSATPIPRTLSLILYGDMDVSLVDELPEGRKPIKTHFIKPEKVSDMYGFIDKRIQEGRQVYVVCPLVEDSEAIDLTSATGHYEHLRNRFPDYEIGLVHGKMKSSEKETIMKAFHENKIQILVSTTVIEVGINVPNATIMVVMDSERFGLSQLHQLRGRVGRGEVQSYCFLLSEKLGKTSKERIESLVNSSSGFEIAERDLMLRGPGEVFGLKQHGLPELRLASLIEDKKTLKEVQKYVKMIIAEYEMNNVQVKRYIQKLSNELETWFTL</sequence>
<evidence type="ECO:0000256" key="2">
    <source>
        <dbReference type="ARBA" id="ARBA00017846"/>
    </source>
</evidence>
<dbReference type="EMBL" id="JAFBDT010000001">
    <property type="protein sequence ID" value="MBM7560548.1"/>
    <property type="molecule type" value="Genomic_DNA"/>
</dbReference>
<dbReference type="PANTHER" id="PTHR47964">
    <property type="entry name" value="ATP-DEPENDENT DNA HELICASE HOMOLOG RECG, CHLOROPLASTIC"/>
    <property type="match status" value="1"/>
</dbReference>
<comment type="function">
    <text evidence="15">Plays a critical role in recombination and DNA repair. Helps process Holliday junction intermediates to mature products by catalyzing branch migration. Has replication fork regression activity, unwinds stalled or blocked replication forks to make a HJ that can be resolved. Has a DNA unwinding activity characteristic of a DNA helicase with 3'-5' polarity.</text>
</comment>
<evidence type="ECO:0000256" key="9">
    <source>
        <dbReference type="ARBA" id="ARBA00023172"/>
    </source>
</evidence>
<feature type="domain" description="Helicase C-terminal" evidence="17">
    <location>
        <begin position="445"/>
        <end position="604"/>
    </location>
</feature>
<name>A0ABS2MMC5_9FIRM</name>
<dbReference type="InterPro" id="IPR033454">
    <property type="entry name" value="RecG_wedge"/>
</dbReference>
<dbReference type="InterPro" id="IPR027417">
    <property type="entry name" value="P-loop_NTPase"/>
</dbReference>
<reference evidence="18 19" key="1">
    <citation type="submission" date="2021-01" db="EMBL/GenBank/DDBJ databases">
        <title>Genomic Encyclopedia of Type Strains, Phase IV (KMG-IV): sequencing the most valuable type-strain genomes for metagenomic binning, comparative biology and taxonomic classification.</title>
        <authorList>
            <person name="Goeker M."/>
        </authorList>
    </citation>
    <scope>NUCLEOTIDE SEQUENCE [LARGE SCALE GENOMIC DNA]</scope>
    <source>
        <strain evidence="18 19">DSM 24436</strain>
    </source>
</reference>
<dbReference type="InterPro" id="IPR001650">
    <property type="entry name" value="Helicase_C-like"/>
</dbReference>
<keyword evidence="19" id="KW-1185">Reference proteome</keyword>
<dbReference type="InterPro" id="IPR014001">
    <property type="entry name" value="Helicase_ATP-bd"/>
</dbReference>
<keyword evidence="8" id="KW-0238">DNA-binding</keyword>
<dbReference type="PROSITE" id="PS51194">
    <property type="entry name" value="HELICASE_CTER"/>
    <property type="match status" value="1"/>
</dbReference>
<evidence type="ECO:0000256" key="3">
    <source>
        <dbReference type="ARBA" id="ARBA00022741"/>
    </source>
</evidence>
<feature type="domain" description="Helicase ATP-binding" evidence="16">
    <location>
        <begin position="266"/>
        <end position="426"/>
    </location>
</feature>
<dbReference type="InterPro" id="IPR012340">
    <property type="entry name" value="NA-bd_OB-fold"/>
</dbReference>
<evidence type="ECO:0000256" key="14">
    <source>
        <dbReference type="ARBA" id="ARBA00048988"/>
    </source>
</evidence>
<dbReference type="PANTHER" id="PTHR47964:SF1">
    <property type="entry name" value="ATP-DEPENDENT DNA HELICASE HOMOLOG RECG, CHLOROPLASTIC"/>
    <property type="match status" value="1"/>
</dbReference>
<keyword evidence="7 15" id="KW-0067">ATP-binding</keyword>
<evidence type="ECO:0000259" key="17">
    <source>
        <dbReference type="PROSITE" id="PS51194"/>
    </source>
</evidence>
<keyword evidence="10 15" id="KW-0234">DNA repair</keyword>
<dbReference type="SMART" id="SM00490">
    <property type="entry name" value="HELICc"/>
    <property type="match status" value="1"/>
</dbReference>
<dbReference type="SMART" id="SM00487">
    <property type="entry name" value="DEXDc"/>
    <property type="match status" value="1"/>
</dbReference>
<dbReference type="Pfam" id="PF17191">
    <property type="entry name" value="RecG_wedge"/>
    <property type="match status" value="1"/>
</dbReference>
<protein>
    <recommendedName>
        <fullName evidence="2 15">ATP-dependent DNA helicase RecG</fullName>
        <ecNumber evidence="13 15">5.6.2.4</ecNumber>
    </recommendedName>
</protein>
<dbReference type="PROSITE" id="PS51192">
    <property type="entry name" value="HELICASE_ATP_BIND_1"/>
    <property type="match status" value="1"/>
</dbReference>
<dbReference type="SUPFAM" id="SSF52540">
    <property type="entry name" value="P-loop containing nucleoside triphosphate hydrolases"/>
    <property type="match status" value="2"/>
</dbReference>
<dbReference type="InterPro" id="IPR004609">
    <property type="entry name" value="ATP-dep_DNA_helicase_RecG"/>
</dbReference>
<dbReference type="Gene3D" id="2.40.50.140">
    <property type="entry name" value="Nucleic acid-binding proteins"/>
    <property type="match status" value="1"/>
</dbReference>
<comment type="catalytic activity">
    <reaction evidence="12 15">
        <text>Couples ATP hydrolysis with the unwinding of duplex DNA by translocating in the 3'-5' direction.</text>
        <dbReference type="EC" id="5.6.2.4"/>
    </reaction>
</comment>
<dbReference type="NCBIfam" id="NF008168">
    <property type="entry name" value="PRK10917.2-2"/>
    <property type="match status" value="1"/>
</dbReference>
<evidence type="ECO:0000256" key="5">
    <source>
        <dbReference type="ARBA" id="ARBA00022801"/>
    </source>
</evidence>
<comment type="caution">
    <text evidence="18">The sequence shown here is derived from an EMBL/GenBank/DDBJ whole genome shotgun (WGS) entry which is preliminary data.</text>
</comment>
<proteinExistence type="inferred from homology"/>
<evidence type="ECO:0000256" key="15">
    <source>
        <dbReference type="RuleBase" id="RU363016"/>
    </source>
</evidence>
<evidence type="ECO:0000313" key="18">
    <source>
        <dbReference type="EMBL" id="MBM7560548.1"/>
    </source>
</evidence>
<keyword evidence="9 15" id="KW-0233">DNA recombination</keyword>
<evidence type="ECO:0000256" key="11">
    <source>
        <dbReference type="ARBA" id="ARBA00023235"/>
    </source>
</evidence>
<evidence type="ECO:0000256" key="13">
    <source>
        <dbReference type="ARBA" id="ARBA00034808"/>
    </source>
</evidence>
<comment type="catalytic activity">
    <reaction evidence="14 15">
        <text>ATP + H2O = ADP + phosphate + H(+)</text>
        <dbReference type="Rhea" id="RHEA:13065"/>
        <dbReference type="ChEBI" id="CHEBI:15377"/>
        <dbReference type="ChEBI" id="CHEBI:15378"/>
        <dbReference type="ChEBI" id="CHEBI:30616"/>
        <dbReference type="ChEBI" id="CHEBI:43474"/>
        <dbReference type="ChEBI" id="CHEBI:456216"/>
        <dbReference type="EC" id="5.6.2.4"/>
    </reaction>
</comment>
<dbReference type="GO" id="GO:0003678">
    <property type="term" value="F:DNA helicase activity"/>
    <property type="evidence" value="ECO:0007669"/>
    <property type="project" value="UniProtKB-EC"/>
</dbReference>
<evidence type="ECO:0000313" key="19">
    <source>
        <dbReference type="Proteomes" id="UP000767854"/>
    </source>
</evidence>
<dbReference type="SUPFAM" id="SSF50249">
    <property type="entry name" value="Nucleic acid-binding proteins"/>
    <property type="match status" value="1"/>
</dbReference>
<dbReference type="NCBIfam" id="TIGR00643">
    <property type="entry name" value="recG"/>
    <property type="match status" value="1"/>
</dbReference>
<evidence type="ECO:0000256" key="1">
    <source>
        <dbReference type="ARBA" id="ARBA00007504"/>
    </source>
</evidence>
<dbReference type="CDD" id="cd17992">
    <property type="entry name" value="DEXHc_RecG"/>
    <property type="match status" value="1"/>
</dbReference>